<dbReference type="PATRIC" id="fig|1391654.3.peg.9375"/>
<feature type="region of interest" description="Disordered" evidence="4">
    <location>
        <begin position="87"/>
        <end position="111"/>
    </location>
</feature>
<organism evidence="5 6">
    <name type="scientific">Labilithrix luteola</name>
    <dbReference type="NCBI Taxonomy" id="1391654"/>
    <lineage>
        <taxon>Bacteria</taxon>
        <taxon>Pseudomonadati</taxon>
        <taxon>Myxococcota</taxon>
        <taxon>Polyangia</taxon>
        <taxon>Polyangiales</taxon>
        <taxon>Labilitrichaceae</taxon>
        <taxon>Labilithrix</taxon>
    </lineage>
</organism>
<dbReference type="OrthoDB" id="9794975at2"/>
<evidence type="ECO:0000256" key="1">
    <source>
        <dbReference type="ARBA" id="ARBA00022845"/>
    </source>
</evidence>
<protein>
    <recommendedName>
        <fullName evidence="3">Ribosome hibernation promoting factor</fullName>
    </recommendedName>
</protein>
<evidence type="ECO:0000256" key="4">
    <source>
        <dbReference type="SAM" id="MobiDB-lite"/>
    </source>
</evidence>
<dbReference type="GO" id="GO:0022627">
    <property type="term" value="C:cytosolic small ribosomal subunit"/>
    <property type="evidence" value="ECO:0007669"/>
    <property type="project" value="TreeGrafter"/>
</dbReference>
<feature type="compositionally biased region" description="Basic and acidic residues" evidence="4">
    <location>
        <begin position="95"/>
        <end position="111"/>
    </location>
</feature>
<dbReference type="PANTHER" id="PTHR33231">
    <property type="entry name" value="30S RIBOSOMAL PROTEIN"/>
    <property type="match status" value="1"/>
</dbReference>
<dbReference type="Gene3D" id="3.30.160.100">
    <property type="entry name" value="Ribosome hibernation promotion factor-like"/>
    <property type="match status" value="1"/>
</dbReference>
<evidence type="ECO:0000256" key="3">
    <source>
        <dbReference type="ARBA" id="ARBA00041148"/>
    </source>
</evidence>
<evidence type="ECO:0000313" key="5">
    <source>
        <dbReference type="EMBL" id="AKV02591.1"/>
    </source>
</evidence>
<dbReference type="SUPFAM" id="SSF69754">
    <property type="entry name" value="Ribosome binding protein Y (YfiA homologue)"/>
    <property type="match status" value="1"/>
</dbReference>
<dbReference type="InterPro" id="IPR003489">
    <property type="entry name" value="RHF/RaiA"/>
</dbReference>
<dbReference type="STRING" id="1391654.AKJ09_09254"/>
<gene>
    <name evidence="5" type="ORF">AKJ09_09254</name>
</gene>
<name>A0A0K1Q9X2_9BACT</name>
<dbReference type="KEGG" id="llu:AKJ09_09254"/>
<dbReference type="InterPro" id="IPR050574">
    <property type="entry name" value="HPF/YfiA_ribosome-assoc"/>
</dbReference>
<keyword evidence="1" id="KW-0810">Translation regulation</keyword>
<dbReference type="AlphaFoldDB" id="A0A0K1Q9X2"/>
<dbReference type="Proteomes" id="UP000064967">
    <property type="component" value="Chromosome"/>
</dbReference>
<proteinExistence type="predicted"/>
<keyword evidence="6" id="KW-1185">Reference proteome</keyword>
<accession>A0A0K1Q9X2</accession>
<dbReference type="RefSeq" id="WP_146653489.1">
    <property type="nucleotide sequence ID" value="NZ_CP012333.1"/>
</dbReference>
<evidence type="ECO:0000313" key="6">
    <source>
        <dbReference type="Proteomes" id="UP000064967"/>
    </source>
</evidence>
<reference evidence="5 6" key="1">
    <citation type="submission" date="2015-08" db="EMBL/GenBank/DDBJ databases">
        <authorList>
            <person name="Babu N.S."/>
            <person name="Beckwith C.J."/>
            <person name="Beseler K.G."/>
            <person name="Brison A."/>
            <person name="Carone J.V."/>
            <person name="Caskin T.P."/>
            <person name="Diamond M."/>
            <person name="Durham M.E."/>
            <person name="Foxe J.M."/>
            <person name="Go M."/>
            <person name="Henderson B.A."/>
            <person name="Jones I.B."/>
            <person name="McGettigan J.A."/>
            <person name="Micheletti S.J."/>
            <person name="Nasrallah M.E."/>
            <person name="Ortiz D."/>
            <person name="Piller C.R."/>
            <person name="Privatt S.R."/>
            <person name="Schneider S.L."/>
            <person name="Sharp S."/>
            <person name="Smith T.C."/>
            <person name="Stanton J.D."/>
            <person name="Ullery H.E."/>
            <person name="Wilson R.J."/>
            <person name="Serrano M.G."/>
            <person name="Buck G."/>
            <person name="Lee V."/>
            <person name="Wang Y."/>
            <person name="Carvalho R."/>
            <person name="Voegtly L."/>
            <person name="Shi R."/>
            <person name="Duckworth R."/>
            <person name="Johnson A."/>
            <person name="Loviza R."/>
            <person name="Walstead R."/>
            <person name="Shah Z."/>
            <person name="Kiflezghi M."/>
            <person name="Wade K."/>
            <person name="Ball S.L."/>
            <person name="Bradley K.W."/>
            <person name="Asai D.J."/>
            <person name="Bowman C.A."/>
            <person name="Russell D.A."/>
            <person name="Pope W.H."/>
            <person name="Jacobs-Sera D."/>
            <person name="Hendrix R.W."/>
            <person name="Hatfull G.F."/>
        </authorList>
    </citation>
    <scope>NUCLEOTIDE SEQUENCE [LARGE SCALE GENOMIC DNA]</scope>
    <source>
        <strain evidence="5 6">DSM 27648</strain>
    </source>
</reference>
<dbReference type="InterPro" id="IPR036567">
    <property type="entry name" value="RHF-like"/>
</dbReference>
<dbReference type="GO" id="GO:0043024">
    <property type="term" value="F:ribosomal small subunit binding"/>
    <property type="evidence" value="ECO:0007669"/>
    <property type="project" value="TreeGrafter"/>
</dbReference>
<comment type="subunit">
    <text evidence="2">Associates exclusively with 100S ribosomes, which are dimers of 70S ribosomes.</text>
</comment>
<dbReference type="Pfam" id="PF02482">
    <property type="entry name" value="Ribosomal_S30AE"/>
    <property type="match status" value="1"/>
</dbReference>
<dbReference type="EMBL" id="CP012333">
    <property type="protein sequence ID" value="AKV02591.1"/>
    <property type="molecule type" value="Genomic_DNA"/>
</dbReference>
<evidence type="ECO:0000256" key="2">
    <source>
        <dbReference type="ARBA" id="ARBA00038695"/>
    </source>
</evidence>
<dbReference type="CDD" id="cd00552">
    <property type="entry name" value="RaiA"/>
    <property type="match status" value="1"/>
</dbReference>
<dbReference type="PANTHER" id="PTHR33231:SF1">
    <property type="entry name" value="30S RIBOSOMAL PROTEIN"/>
    <property type="match status" value="1"/>
</dbReference>
<dbReference type="NCBIfam" id="TIGR00741">
    <property type="entry name" value="yfiA"/>
    <property type="match status" value="1"/>
</dbReference>
<sequence length="111" mass="12507">MNISITFRQMDATEAVKGYATEKVGKLQKFLRQPLHGQVTLSCQKTLHHAEVDVHAGQHHFHAHEESEDMYASIDLVIDKLERQIRGAHGSSKKKGADRASDHLLPDEPEE</sequence>
<dbReference type="GO" id="GO:0045900">
    <property type="term" value="P:negative regulation of translational elongation"/>
    <property type="evidence" value="ECO:0007669"/>
    <property type="project" value="TreeGrafter"/>
</dbReference>